<feature type="compositionally biased region" description="Low complexity" evidence="1">
    <location>
        <begin position="22"/>
        <end position="45"/>
    </location>
</feature>
<accession>A0AAN6ZQG0</accession>
<feature type="region of interest" description="Disordered" evidence="1">
    <location>
        <begin position="1"/>
        <end position="50"/>
    </location>
</feature>
<dbReference type="InterPro" id="IPR022025">
    <property type="entry name" value="Amidoligase_2"/>
</dbReference>
<dbReference type="AlphaFoldDB" id="A0AAN6ZQG0"/>
<gene>
    <name evidence="2" type="ORF">C8A04DRAFT_25740</name>
</gene>
<organism evidence="2 3">
    <name type="scientific">Dichotomopilus funicola</name>
    <dbReference type="NCBI Taxonomy" id="1934379"/>
    <lineage>
        <taxon>Eukaryota</taxon>
        <taxon>Fungi</taxon>
        <taxon>Dikarya</taxon>
        <taxon>Ascomycota</taxon>
        <taxon>Pezizomycotina</taxon>
        <taxon>Sordariomycetes</taxon>
        <taxon>Sordariomycetidae</taxon>
        <taxon>Sordariales</taxon>
        <taxon>Chaetomiaceae</taxon>
        <taxon>Dichotomopilus</taxon>
    </lineage>
</organism>
<dbReference type="EMBL" id="MU853561">
    <property type="protein sequence ID" value="KAK4146513.1"/>
    <property type="molecule type" value="Genomic_DNA"/>
</dbReference>
<evidence type="ECO:0008006" key="4">
    <source>
        <dbReference type="Google" id="ProtNLM"/>
    </source>
</evidence>
<sequence>MPPNNTNRQGNQRANGTASRQSNTSRNTTTTSTRTTTNNSSSTSTHKTRNPHFGLEIEIFVRVKSNVESGVLAAMRDGTPINPLWRQFDFNLNNYRDETTIGRRGLQREVVGKLIKSMLDNELADDHGWICEADASLKEWTLQDPSPRANKWWGIEIISPALAANSDWQDQIKRVFSAVTATFELRTAEVCACHVHVSPGPNKKADYTMDQMLQIIKGAYFFEEGFRGLLPQERRVNRYALPNYEYYGRDEYRSVPSNGWAPVFKKIDALKRLNTTSAVAKRMTVAKEHLPVDDDDRYTRYTSSNLGAYLRHHTIELRRQAGVASARTAIRRVLLALTLHTASLKFDFEKAGRAQGRRYLNTEDLIPILFTSLNNDLPKKAYDGAAFKTWMEDCEKNYRRESMNFTIFDEVEVNDREHSYHVRGKAYPPGADGPGVSTERRRASGATLVAPRPPSRATASGATIIQRVPASSLSSNSPRVITVEQPGQPTVHYPTPLPIRAPVVSVGGPARTTGVSSSGDSYYYTVERR</sequence>
<feature type="compositionally biased region" description="Polar residues" evidence="1">
    <location>
        <begin position="1"/>
        <end position="21"/>
    </location>
</feature>
<keyword evidence="3" id="KW-1185">Reference proteome</keyword>
<dbReference type="Pfam" id="PF12224">
    <property type="entry name" value="Amidoligase_2"/>
    <property type="match status" value="1"/>
</dbReference>
<protein>
    <recommendedName>
        <fullName evidence="4">Amidoligase enzyme</fullName>
    </recommendedName>
</protein>
<evidence type="ECO:0000256" key="1">
    <source>
        <dbReference type="SAM" id="MobiDB-lite"/>
    </source>
</evidence>
<reference evidence="2" key="1">
    <citation type="journal article" date="2023" name="Mol. Phylogenet. Evol.">
        <title>Genome-scale phylogeny and comparative genomics of the fungal order Sordariales.</title>
        <authorList>
            <person name="Hensen N."/>
            <person name="Bonometti L."/>
            <person name="Westerberg I."/>
            <person name="Brannstrom I.O."/>
            <person name="Guillou S."/>
            <person name="Cros-Aarteil S."/>
            <person name="Calhoun S."/>
            <person name="Haridas S."/>
            <person name="Kuo A."/>
            <person name="Mondo S."/>
            <person name="Pangilinan J."/>
            <person name="Riley R."/>
            <person name="LaButti K."/>
            <person name="Andreopoulos B."/>
            <person name="Lipzen A."/>
            <person name="Chen C."/>
            <person name="Yan M."/>
            <person name="Daum C."/>
            <person name="Ng V."/>
            <person name="Clum A."/>
            <person name="Steindorff A."/>
            <person name="Ohm R.A."/>
            <person name="Martin F."/>
            <person name="Silar P."/>
            <person name="Natvig D.O."/>
            <person name="Lalanne C."/>
            <person name="Gautier V."/>
            <person name="Ament-Velasquez S.L."/>
            <person name="Kruys A."/>
            <person name="Hutchinson M.I."/>
            <person name="Powell A.J."/>
            <person name="Barry K."/>
            <person name="Miller A.N."/>
            <person name="Grigoriev I.V."/>
            <person name="Debuchy R."/>
            <person name="Gladieux P."/>
            <person name="Hiltunen Thoren M."/>
            <person name="Johannesson H."/>
        </authorList>
    </citation>
    <scope>NUCLEOTIDE SEQUENCE</scope>
    <source>
        <strain evidence="2">CBS 141.50</strain>
    </source>
</reference>
<feature type="region of interest" description="Disordered" evidence="1">
    <location>
        <begin position="420"/>
        <end position="460"/>
    </location>
</feature>
<feature type="region of interest" description="Disordered" evidence="1">
    <location>
        <begin position="507"/>
        <end position="529"/>
    </location>
</feature>
<comment type="caution">
    <text evidence="2">The sequence shown here is derived from an EMBL/GenBank/DDBJ whole genome shotgun (WGS) entry which is preliminary data.</text>
</comment>
<evidence type="ECO:0000313" key="2">
    <source>
        <dbReference type="EMBL" id="KAK4146513.1"/>
    </source>
</evidence>
<dbReference type="PANTHER" id="PTHR36847:SF1">
    <property type="entry name" value="AMIDOLIGASE ENZYME"/>
    <property type="match status" value="1"/>
</dbReference>
<proteinExistence type="predicted"/>
<dbReference type="Proteomes" id="UP001302676">
    <property type="component" value="Unassembled WGS sequence"/>
</dbReference>
<dbReference type="PANTHER" id="PTHR36847">
    <property type="entry name" value="AMIDOLIGASE ENZYME"/>
    <property type="match status" value="1"/>
</dbReference>
<dbReference type="RefSeq" id="XP_062639884.1">
    <property type="nucleotide sequence ID" value="XM_062779671.1"/>
</dbReference>
<dbReference type="GeneID" id="87816284"/>
<evidence type="ECO:0000313" key="3">
    <source>
        <dbReference type="Proteomes" id="UP001302676"/>
    </source>
</evidence>
<name>A0AAN6ZQG0_9PEZI</name>
<reference evidence="2" key="2">
    <citation type="submission" date="2023-05" db="EMBL/GenBank/DDBJ databases">
        <authorList>
            <consortium name="Lawrence Berkeley National Laboratory"/>
            <person name="Steindorff A."/>
            <person name="Hensen N."/>
            <person name="Bonometti L."/>
            <person name="Westerberg I."/>
            <person name="Brannstrom I.O."/>
            <person name="Guillou S."/>
            <person name="Cros-Aarteil S."/>
            <person name="Calhoun S."/>
            <person name="Haridas S."/>
            <person name="Kuo A."/>
            <person name="Mondo S."/>
            <person name="Pangilinan J."/>
            <person name="Riley R."/>
            <person name="Labutti K."/>
            <person name="Andreopoulos B."/>
            <person name="Lipzen A."/>
            <person name="Chen C."/>
            <person name="Yanf M."/>
            <person name="Daum C."/>
            <person name="Ng V."/>
            <person name="Clum A."/>
            <person name="Ohm R."/>
            <person name="Martin F."/>
            <person name="Silar P."/>
            <person name="Natvig D."/>
            <person name="Lalanne C."/>
            <person name="Gautier V."/>
            <person name="Ament-Velasquez S.L."/>
            <person name="Kruys A."/>
            <person name="Hutchinson M.I."/>
            <person name="Powell A.J."/>
            <person name="Barry K."/>
            <person name="Miller A.N."/>
            <person name="Grigoriev I.V."/>
            <person name="Debuchy R."/>
            <person name="Gladieux P."/>
            <person name="Thoren M.H."/>
            <person name="Johannesson H."/>
        </authorList>
    </citation>
    <scope>NUCLEOTIDE SEQUENCE</scope>
    <source>
        <strain evidence="2">CBS 141.50</strain>
    </source>
</reference>